<keyword evidence="5" id="KW-0255">Endonuclease</keyword>
<dbReference type="EMBL" id="RZHG01000019">
    <property type="protein sequence ID" value="RUR30173.1"/>
    <property type="molecule type" value="Genomic_DNA"/>
</dbReference>
<organism evidence="5 6">
    <name type="scientific">Vreelandella andesensis</name>
    <dbReference type="NCBI Taxonomy" id="447567"/>
    <lineage>
        <taxon>Bacteria</taxon>
        <taxon>Pseudomonadati</taxon>
        <taxon>Pseudomonadota</taxon>
        <taxon>Gammaproteobacteria</taxon>
        <taxon>Oceanospirillales</taxon>
        <taxon>Halomonadaceae</taxon>
        <taxon>Vreelandella</taxon>
    </lineage>
</organism>
<evidence type="ECO:0000259" key="4">
    <source>
        <dbReference type="Pfam" id="PF01420"/>
    </source>
</evidence>
<dbReference type="InterPro" id="IPR044946">
    <property type="entry name" value="Restrct_endonuc_typeI_TRD_sf"/>
</dbReference>
<dbReference type="GO" id="GO:0009307">
    <property type="term" value="P:DNA restriction-modification system"/>
    <property type="evidence" value="ECO:0007669"/>
    <property type="project" value="UniProtKB-KW"/>
</dbReference>
<gene>
    <name evidence="5" type="ORF">ELY33_10175</name>
</gene>
<protein>
    <submittedName>
        <fullName evidence="5">Restriction endonuclease subunit S</fullName>
    </submittedName>
</protein>
<feature type="domain" description="Type I restriction modification DNA specificity" evidence="4">
    <location>
        <begin position="217"/>
        <end position="397"/>
    </location>
</feature>
<dbReference type="InterPro" id="IPR000055">
    <property type="entry name" value="Restrct_endonuc_typeI_TRD"/>
</dbReference>
<keyword evidence="6" id="KW-1185">Reference proteome</keyword>
<keyword evidence="5" id="KW-0540">Nuclease</keyword>
<sequence length="460" mass="50826">MDTKLPHAWLPALLNDVSEIVTGKTPSTKNPHNFGGGVPFIKPADLDKGQYITQTVETLTDLGATSVPTVPANSIPVTCIGNLGKVGITKQISATNQQINTVVPSSLVDYRFFYYQLKTLKPWMQENASATTVTIINKAKFSKAPVLLPPFAEQKVIVDKLDTLLAQVETTQARLERIPQILKRFRQSVLAAAVSGKLMEDFQAFKSNSFTESYLPNRWQSFQLSELSDFITSGSRGWAKYYSDSGSLFIRSQDINTDELELNSPCFVTPPENKEGKRTKVQKNDLLLTITGANVTKCARVKVDLSDAYVSQHVGLIRLSDASMAPFIELILKAPNSGRYQLQKAAYGGGKPGLNLQNIKDVHWALPEPSEAEAIVRRVNELFAHADHIEQQVNNALARVNNLTQSILAKAFHGELTEQWRKDNPELISGENSAEALLERIKAERAAKAPVKRTRKKATA</sequence>
<dbReference type="CDD" id="cd17293">
    <property type="entry name" value="RMtype1_S_Ppo21ORF8840P_TRD1-CR1_like"/>
    <property type="match status" value="1"/>
</dbReference>
<reference evidence="5 6" key="1">
    <citation type="submission" date="2018-12" db="EMBL/GenBank/DDBJ databases">
        <title>three novel Halomonas strain isolated from plants.</title>
        <authorList>
            <person name="Sun C."/>
        </authorList>
    </citation>
    <scope>NUCLEOTIDE SEQUENCE [LARGE SCALE GENOMIC DNA]</scope>
    <source>
        <strain evidence="5 6">DSM 19434</strain>
    </source>
</reference>
<dbReference type="GO" id="GO:0003677">
    <property type="term" value="F:DNA binding"/>
    <property type="evidence" value="ECO:0007669"/>
    <property type="project" value="UniProtKB-KW"/>
</dbReference>
<dbReference type="RefSeq" id="WP_126947615.1">
    <property type="nucleotide sequence ID" value="NZ_RZHG01000019.1"/>
</dbReference>
<dbReference type="AlphaFoldDB" id="A0A433KKU7"/>
<comment type="similarity">
    <text evidence="1">Belongs to the type-I restriction system S methylase family.</text>
</comment>
<dbReference type="Gene3D" id="3.90.220.20">
    <property type="entry name" value="DNA methylase specificity domains"/>
    <property type="match status" value="2"/>
</dbReference>
<keyword evidence="5" id="KW-0378">Hydrolase</keyword>
<evidence type="ECO:0000313" key="5">
    <source>
        <dbReference type="EMBL" id="RUR30173.1"/>
    </source>
</evidence>
<dbReference type="PANTHER" id="PTHR43140">
    <property type="entry name" value="TYPE-1 RESTRICTION ENZYME ECOKI SPECIFICITY PROTEIN"/>
    <property type="match status" value="1"/>
</dbReference>
<dbReference type="InterPro" id="IPR051212">
    <property type="entry name" value="Type-I_RE_S_subunit"/>
</dbReference>
<dbReference type="OrthoDB" id="398435at2"/>
<dbReference type="PANTHER" id="PTHR43140:SF1">
    <property type="entry name" value="TYPE I RESTRICTION ENZYME ECOKI SPECIFICITY SUBUNIT"/>
    <property type="match status" value="1"/>
</dbReference>
<keyword evidence="2" id="KW-0680">Restriction system</keyword>
<keyword evidence="3" id="KW-0238">DNA-binding</keyword>
<accession>A0A433KKU7</accession>
<evidence type="ECO:0000256" key="1">
    <source>
        <dbReference type="ARBA" id="ARBA00010923"/>
    </source>
</evidence>
<dbReference type="Pfam" id="PF01420">
    <property type="entry name" value="Methylase_S"/>
    <property type="match status" value="2"/>
</dbReference>
<name>A0A433KKU7_9GAMM</name>
<evidence type="ECO:0000256" key="3">
    <source>
        <dbReference type="ARBA" id="ARBA00023125"/>
    </source>
</evidence>
<evidence type="ECO:0000313" key="6">
    <source>
        <dbReference type="Proteomes" id="UP000287336"/>
    </source>
</evidence>
<comment type="caution">
    <text evidence="5">The sequence shown here is derived from an EMBL/GenBank/DDBJ whole genome shotgun (WGS) entry which is preliminary data.</text>
</comment>
<dbReference type="GO" id="GO:0004519">
    <property type="term" value="F:endonuclease activity"/>
    <property type="evidence" value="ECO:0007669"/>
    <property type="project" value="UniProtKB-KW"/>
</dbReference>
<proteinExistence type="inferred from homology"/>
<feature type="domain" description="Type I restriction modification DNA specificity" evidence="4">
    <location>
        <begin position="13"/>
        <end position="179"/>
    </location>
</feature>
<dbReference type="Proteomes" id="UP000287336">
    <property type="component" value="Unassembled WGS sequence"/>
</dbReference>
<evidence type="ECO:0000256" key="2">
    <source>
        <dbReference type="ARBA" id="ARBA00022747"/>
    </source>
</evidence>
<dbReference type="SUPFAM" id="SSF116734">
    <property type="entry name" value="DNA methylase specificity domain"/>
    <property type="match status" value="2"/>
</dbReference>